<comment type="caution">
    <text evidence="1">The sequence shown here is derived from an EMBL/GenBank/DDBJ whole genome shotgun (WGS) entry which is preliminary data.</text>
</comment>
<evidence type="ECO:0008006" key="3">
    <source>
        <dbReference type="Google" id="ProtNLM"/>
    </source>
</evidence>
<reference evidence="1 2" key="1">
    <citation type="submission" date="2019-03" db="EMBL/GenBank/DDBJ databases">
        <title>Genomic Encyclopedia of Type Strains, Phase IV (KMG-IV): sequencing the most valuable type-strain genomes for metagenomic binning, comparative biology and taxonomic classification.</title>
        <authorList>
            <person name="Goeker M."/>
        </authorList>
    </citation>
    <scope>NUCLEOTIDE SEQUENCE [LARGE SCALE GENOMIC DNA]</scope>
    <source>
        <strain evidence="1 2">DSM 103236</strain>
    </source>
</reference>
<evidence type="ECO:0000313" key="2">
    <source>
        <dbReference type="Proteomes" id="UP000295684"/>
    </source>
</evidence>
<accession>A0A4R2HA46</accession>
<name>A0A4R2HA46_9SPHI</name>
<dbReference type="Proteomes" id="UP000295684">
    <property type="component" value="Unassembled WGS sequence"/>
</dbReference>
<dbReference type="AlphaFoldDB" id="A0A4R2HA46"/>
<protein>
    <recommendedName>
        <fullName evidence="3">DUF2116 family Zn-ribbon domain-containing protein</fullName>
    </recommendedName>
</protein>
<organism evidence="1 2">
    <name type="scientific">Pedobacter psychrotolerans</name>
    <dbReference type="NCBI Taxonomy" id="1843235"/>
    <lineage>
        <taxon>Bacteria</taxon>
        <taxon>Pseudomonadati</taxon>
        <taxon>Bacteroidota</taxon>
        <taxon>Sphingobacteriia</taxon>
        <taxon>Sphingobacteriales</taxon>
        <taxon>Sphingobacteriaceae</taxon>
        <taxon>Pedobacter</taxon>
    </lineage>
</organism>
<gene>
    <name evidence="1" type="ORF">EV200_106325</name>
</gene>
<dbReference type="EMBL" id="SLWO01000006">
    <property type="protein sequence ID" value="TCO22680.1"/>
    <property type="molecule type" value="Genomic_DNA"/>
</dbReference>
<dbReference type="OrthoDB" id="5187906at2"/>
<dbReference type="RefSeq" id="WP_132534698.1">
    <property type="nucleotide sequence ID" value="NZ_BMJO01000006.1"/>
</dbReference>
<evidence type="ECO:0000313" key="1">
    <source>
        <dbReference type="EMBL" id="TCO22680.1"/>
    </source>
</evidence>
<proteinExistence type="predicted"/>
<sequence length="132" mass="15480">MINSITDIPKECRNCGEKNIFGRSDKKFCNDACRIDHNNKLKMEKRGDYPEFVKHITKILTSNYQVLRKLNRNAKTIVSEQQLTDLGFNFHYITSYLTIQKGDVYHFCFDQGYLKIKDNQVLLVAQPEQIKT</sequence>